<dbReference type="STRING" id="1138170.GA0061105_104398"/>
<dbReference type="GO" id="GO:0051287">
    <property type="term" value="F:NAD binding"/>
    <property type="evidence" value="ECO:0007669"/>
    <property type="project" value="InterPro"/>
</dbReference>
<gene>
    <name evidence="4" type="ORF">GA0061105_104398</name>
</gene>
<protein>
    <submittedName>
        <fullName evidence="4">4-hydroxythreonine-4-phosphate dehydrogenase</fullName>
    </submittedName>
</protein>
<keyword evidence="3" id="KW-0520">NAD</keyword>
<evidence type="ECO:0000256" key="2">
    <source>
        <dbReference type="ARBA" id="ARBA00023002"/>
    </source>
</evidence>
<dbReference type="EMBL" id="FMAJ01000004">
    <property type="protein sequence ID" value="SCB58469.1"/>
    <property type="molecule type" value="Genomic_DNA"/>
</dbReference>
<dbReference type="AlphaFoldDB" id="A0A1C3Y204"/>
<keyword evidence="1" id="KW-0479">Metal-binding</keyword>
<proteinExistence type="predicted"/>
<organism evidence="4 5">
    <name type="scientific">Rhizobium aethiopicum</name>
    <dbReference type="NCBI Taxonomy" id="1138170"/>
    <lineage>
        <taxon>Bacteria</taxon>
        <taxon>Pseudomonadati</taxon>
        <taxon>Pseudomonadota</taxon>
        <taxon>Alphaproteobacteria</taxon>
        <taxon>Hyphomicrobiales</taxon>
        <taxon>Rhizobiaceae</taxon>
        <taxon>Rhizobium/Agrobacterium group</taxon>
        <taxon>Rhizobium</taxon>
    </lineage>
</organism>
<evidence type="ECO:0000256" key="1">
    <source>
        <dbReference type="ARBA" id="ARBA00022723"/>
    </source>
</evidence>
<sequence>MDALNSEARAAGRPTLALAMGDPAGISPELTARLLALPELREVCRFIAVGDERVLKKGADIAGVALDLQLASRHNIPDLPASGHVFVDLGHLDPADVIVSEATLIGGQFAVENFRFALQLAHQGRCDGVCFTPFNKKAMRYAYPGYDDEIRFVSDVLGYLGKMREFNVLERIWNARVTSHIPLSAVASHLSQNAILAELELTRECLRQAGYDRPRIAVAGLNPHAGDGGSFGMEEIEIIEPAVKAAQALGMDVDGPFPADTVFLRGLKEGFHAVLTMYHDQGQIAMKMMGFDKGVTMIGGLPFPLCTPAHGTAYDIAGRGIADVGASREAVFLAARMAERRRVPAE</sequence>
<dbReference type="PANTHER" id="PTHR30004">
    <property type="entry name" value="4-HYDROXYTHREONINE-4-PHOSPHATE DEHYDROGENASE"/>
    <property type="match status" value="1"/>
</dbReference>
<dbReference type="Proteomes" id="UP000198723">
    <property type="component" value="Unassembled WGS sequence"/>
</dbReference>
<evidence type="ECO:0000256" key="3">
    <source>
        <dbReference type="ARBA" id="ARBA00023027"/>
    </source>
</evidence>
<evidence type="ECO:0000313" key="4">
    <source>
        <dbReference type="EMBL" id="SCB58469.1"/>
    </source>
</evidence>
<dbReference type="Pfam" id="PF04166">
    <property type="entry name" value="PdxA"/>
    <property type="match status" value="1"/>
</dbReference>
<dbReference type="PANTHER" id="PTHR30004:SF3">
    <property type="entry name" value="4-HYDROXYTHREONINE-4-PHOSPHATE DEHYDROGENASE 2-RELATED"/>
    <property type="match status" value="1"/>
</dbReference>
<accession>A0A1C3Y204</accession>
<dbReference type="Gene3D" id="3.40.718.10">
    <property type="entry name" value="Isopropylmalate Dehydrogenase"/>
    <property type="match status" value="1"/>
</dbReference>
<keyword evidence="2" id="KW-0560">Oxidoreductase</keyword>
<dbReference type="GO" id="GO:0016491">
    <property type="term" value="F:oxidoreductase activity"/>
    <property type="evidence" value="ECO:0007669"/>
    <property type="project" value="UniProtKB-KW"/>
</dbReference>
<reference evidence="4 5" key="1">
    <citation type="submission" date="2016-08" db="EMBL/GenBank/DDBJ databases">
        <authorList>
            <person name="Seilhamer J.J."/>
        </authorList>
    </citation>
    <scope>NUCLEOTIDE SEQUENCE [LARGE SCALE GENOMIC DNA]</scope>
    <source>
        <strain evidence="4 5">HBR26</strain>
    </source>
</reference>
<evidence type="ECO:0000313" key="5">
    <source>
        <dbReference type="Proteomes" id="UP000198723"/>
    </source>
</evidence>
<dbReference type="GO" id="GO:0046872">
    <property type="term" value="F:metal ion binding"/>
    <property type="evidence" value="ECO:0007669"/>
    <property type="project" value="UniProtKB-KW"/>
</dbReference>
<dbReference type="InterPro" id="IPR005255">
    <property type="entry name" value="PdxA_fam"/>
</dbReference>
<name>A0A1C3Y204_9HYPH</name>
<dbReference type="SUPFAM" id="SSF53659">
    <property type="entry name" value="Isocitrate/Isopropylmalate dehydrogenase-like"/>
    <property type="match status" value="1"/>
</dbReference>